<feature type="signal peptide" evidence="1">
    <location>
        <begin position="1"/>
        <end position="20"/>
    </location>
</feature>
<dbReference type="GO" id="GO:0043176">
    <property type="term" value="F:amine binding"/>
    <property type="evidence" value="ECO:0007669"/>
    <property type="project" value="InterPro"/>
</dbReference>
<name>A0A0K8R7U7_IXORI</name>
<dbReference type="GO" id="GO:0030682">
    <property type="term" value="P:symbiont-mediated perturbation of host defenses"/>
    <property type="evidence" value="ECO:0007669"/>
    <property type="project" value="InterPro"/>
</dbReference>
<reference evidence="2" key="1">
    <citation type="submission" date="2012-12" db="EMBL/GenBank/DDBJ databases">
        <title>Identification and characterization of a phenylalanine ammonia-lyase gene family in Isatis indigotica Fort.</title>
        <authorList>
            <person name="Liu Q."/>
            <person name="Chen J."/>
            <person name="Zhou X."/>
            <person name="Di P."/>
            <person name="Xiao Y."/>
            <person name="Xuan H."/>
            <person name="Zhang L."/>
            <person name="Chen W."/>
        </authorList>
    </citation>
    <scope>NUCLEOTIDE SEQUENCE</scope>
    <source>
        <tissue evidence="2">Salivary gland</tissue>
    </source>
</reference>
<dbReference type="InterPro" id="IPR012674">
    <property type="entry name" value="Calycin"/>
</dbReference>
<evidence type="ECO:0000256" key="1">
    <source>
        <dbReference type="SAM" id="SignalP"/>
    </source>
</evidence>
<dbReference type="SUPFAM" id="SSF50814">
    <property type="entry name" value="Lipocalins"/>
    <property type="match status" value="1"/>
</dbReference>
<sequence length="214" mass="24452">MYRTNLVFAILVATIASTSSDETSSSGLPTDAWWTVIQKKTFYLMYRSFEYDAGLGGIGKCVTITLCERNDTTRTTKSRIMYRDPQTTQLIGNTVRISLARSWNSTVDDIIRIGDADRCDAPAQASSTQFRLVYSDFKTCDVLTVFGTLEPKCELWIKDGYQQYLQDQIQTNEKYKNIPKCVKKYDELCKVKYPIYDKDICSSPMRGESKKIPK</sequence>
<organism evidence="2">
    <name type="scientific">Ixodes ricinus</name>
    <name type="common">Common tick</name>
    <name type="synonym">Acarus ricinus</name>
    <dbReference type="NCBI Taxonomy" id="34613"/>
    <lineage>
        <taxon>Eukaryota</taxon>
        <taxon>Metazoa</taxon>
        <taxon>Ecdysozoa</taxon>
        <taxon>Arthropoda</taxon>
        <taxon>Chelicerata</taxon>
        <taxon>Arachnida</taxon>
        <taxon>Acari</taxon>
        <taxon>Parasitiformes</taxon>
        <taxon>Ixodida</taxon>
        <taxon>Ixodoidea</taxon>
        <taxon>Ixodidae</taxon>
        <taxon>Ixodinae</taxon>
        <taxon>Ixodes</taxon>
    </lineage>
</organism>
<protein>
    <submittedName>
        <fullName evidence="2">Putative salivary lipocalin</fullName>
    </submittedName>
</protein>
<feature type="chain" id="PRO_5005516105" evidence="1">
    <location>
        <begin position="21"/>
        <end position="214"/>
    </location>
</feature>
<keyword evidence="1" id="KW-0732">Signal</keyword>
<dbReference type="Pfam" id="PF02098">
    <property type="entry name" value="His_binding"/>
    <property type="match status" value="1"/>
</dbReference>
<evidence type="ECO:0000313" key="2">
    <source>
        <dbReference type="EMBL" id="JAA67222.1"/>
    </source>
</evidence>
<dbReference type="AlphaFoldDB" id="A0A0K8R7U7"/>
<dbReference type="InterPro" id="IPR002970">
    <property type="entry name" value="Tick_his-bd"/>
</dbReference>
<dbReference type="Gene3D" id="2.40.128.20">
    <property type="match status" value="1"/>
</dbReference>
<dbReference type="EMBL" id="GADI01006586">
    <property type="protein sequence ID" value="JAA67222.1"/>
    <property type="molecule type" value="mRNA"/>
</dbReference>
<proteinExistence type="evidence at transcript level"/>
<accession>A0A0K8R7U7</accession>